<reference evidence="2" key="1">
    <citation type="submission" date="2024-06" db="EMBL/GenBank/DDBJ databases">
        <authorList>
            <consortium name="consrtm"/>
            <person name="Uemura M."/>
            <person name="Terahara T."/>
        </authorList>
    </citation>
    <scope>NUCLEOTIDE SEQUENCE</scope>
    <source>
        <strain evidence="2">KM77-8</strain>
    </source>
</reference>
<keyword evidence="1" id="KW-1133">Transmembrane helix</keyword>
<dbReference type="EMBL" id="AP035768">
    <property type="protein sequence ID" value="BFO22878.1"/>
    <property type="molecule type" value="Genomic_DNA"/>
</dbReference>
<gene>
    <name evidence="2" type="ORF">SHKM778_92660</name>
</gene>
<feature type="transmembrane region" description="Helical" evidence="1">
    <location>
        <begin position="50"/>
        <end position="68"/>
    </location>
</feature>
<accession>A0AAT9HYT8</accession>
<evidence type="ECO:0000256" key="1">
    <source>
        <dbReference type="SAM" id="Phobius"/>
    </source>
</evidence>
<protein>
    <recommendedName>
        <fullName evidence="3">Secreted protein</fullName>
    </recommendedName>
</protein>
<keyword evidence="1" id="KW-0472">Membrane</keyword>
<keyword evidence="1" id="KW-0812">Transmembrane</keyword>
<evidence type="ECO:0008006" key="3">
    <source>
        <dbReference type="Google" id="ProtNLM"/>
    </source>
</evidence>
<dbReference type="AlphaFoldDB" id="A0AAT9HYT8"/>
<sequence length="77" mass="8702">MRSQATYVLARAVCRRSSASLGFPVRDRAVRRSTGWRALMYDENDGYRRFWVRVCVTVASAAAFEALVQTGVVMAQR</sequence>
<proteinExistence type="predicted"/>
<name>A0AAT9HYT8_9ACTN</name>
<organism evidence="2">
    <name type="scientific">Streptomyces haneummycinicus</name>
    <dbReference type="NCBI Taxonomy" id="3074435"/>
    <lineage>
        <taxon>Bacteria</taxon>
        <taxon>Bacillati</taxon>
        <taxon>Actinomycetota</taxon>
        <taxon>Actinomycetes</taxon>
        <taxon>Kitasatosporales</taxon>
        <taxon>Streptomycetaceae</taxon>
        <taxon>Streptomyces</taxon>
    </lineage>
</organism>
<evidence type="ECO:0000313" key="2">
    <source>
        <dbReference type="EMBL" id="BFO22878.1"/>
    </source>
</evidence>
<reference evidence="2" key="2">
    <citation type="submission" date="2024-07" db="EMBL/GenBank/DDBJ databases">
        <title>Streptomyces haneummycinica sp. nov., a new antibiotic-producing actinobacterium isolated from marine sediment.</title>
        <authorList>
            <person name="Uemura M."/>
            <person name="Hamada M."/>
            <person name="Hirano S."/>
            <person name="Kobayashi K."/>
            <person name="Ohshiro T."/>
            <person name="Kobayashi T."/>
            <person name="Terahara T."/>
        </authorList>
    </citation>
    <scope>NUCLEOTIDE SEQUENCE</scope>
    <source>
        <strain evidence="2">KM77-8</strain>
    </source>
</reference>